<dbReference type="Pfam" id="PF22599">
    <property type="entry name" value="SecDF_P1_head"/>
    <property type="match status" value="1"/>
</dbReference>
<proteinExistence type="inferred from homology"/>
<keyword evidence="2 9" id="KW-0813">Transport</keyword>
<dbReference type="InterPro" id="IPR048631">
    <property type="entry name" value="SecD_1st"/>
</dbReference>
<evidence type="ECO:0000256" key="9">
    <source>
        <dbReference type="HAMAP-Rule" id="MF_01463"/>
    </source>
</evidence>
<dbReference type="NCBIfam" id="TIGR01129">
    <property type="entry name" value="secD"/>
    <property type="match status" value="1"/>
</dbReference>
<dbReference type="GO" id="GO:0005886">
    <property type="term" value="C:plasma membrane"/>
    <property type="evidence" value="ECO:0007669"/>
    <property type="project" value="UniProtKB-SubCell"/>
</dbReference>
<reference evidence="13 14" key="1">
    <citation type="submission" date="2017-07" db="EMBL/GenBank/DDBJ databases">
        <title>Mechanisms for carbon and nitrogen cycling indicate functional differentiation within the Candidate Phyla Radiation.</title>
        <authorList>
            <person name="Danczak R.E."/>
            <person name="Johnston M.D."/>
            <person name="Kenah C."/>
            <person name="Slattery M."/>
            <person name="Wrighton K.C."/>
            <person name="Wilkins M.J."/>
        </authorList>
    </citation>
    <scope>NUCLEOTIDE SEQUENCE [LARGE SCALE GENOMIC DNA]</scope>
    <source>
        <strain evidence="13">Licking1014_7</strain>
    </source>
</reference>
<dbReference type="NCBIfam" id="TIGR00916">
    <property type="entry name" value="2A0604s01"/>
    <property type="match status" value="1"/>
</dbReference>
<keyword evidence="5 9" id="KW-0653">Protein transport</keyword>
<comment type="function">
    <text evidence="9">Part of the Sec protein translocase complex. Interacts with the SecYEG preprotein conducting channel. SecDF uses the proton motive force (PMF) to complete protein translocation after the ATP-dependent function of SecA.</text>
</comment>
<dbReference type="InterPro" id="IPR022813">
    <property type="entry name" value="SecD/SecF_arch_bac"/>
</dbReference>
<keyword evidence="6 9" id="KW-1133">Transmembrane helix</keyword>
<keyword evidence="7 9" id="KW-0811">Translocation</keyword>
<dbReference type="PANTHER" id="PTHR30081:SF1">
    <property type="entry name" value="PROTEIN TRANSLOCASE SUBUNIT SECD"/>
    <property type="match status" value="1"/>
</dbReference>
<dbReference type="EMBL" id="VMGK01000005">
    <property type="protein sequence ID" value="TSC93223.1"/>
    <property type="molecule type" value="Genomic_DNA"/>
</dbReference>
<evidence type="ECO:0000259" key="11">
    <source>
        <dbReference type="Pfam" id="PF21760"/>
    </source>
</evidence>
<feature type="transmembrane region" description="Helical" evidence="9">
    <location>
        <begin position="376"/>
        <end position="394"/>
    </location>
</feature>
<dbReference type="SUPFAM" id="SSF82866">
    <property type="entry name" value="Multidrug efflux transporter AcrB transmembrane domain"/>
    <property type="match status" value="1"/>
</dbReference>
<dbReference type="GO" id="GO:0065002">
    <property type="term" value="P:intracellular protein transmembrane transport"/>
    <property type="evidence" value="ECO:0007669"/>
    <property type="project" value="UniProtKB-UniRule"/>
</dbReference>
<name>A0A554LK29_9BACT</name>
<dbReference type="GO" id="GO:0006605">
    <property type="term" value="P:protein targeting"/>
    <property type="evidence" value="ECO:0007669"/>
    <property type="project" value="UniProtKB-UniRule"/>
</dbReference>
<keyword evidence="3 9" id="KW-1003">Cell membrane</keyword>
<evidence type="ECO:0000256" key="8">
    <source>
        <dbReference type="ARBA" id="ARBA00023136"/>
    </source>
</evidence>
<accession>A0A554LK29</accession>
<feature type="domain" description="Protein translocase subunit SecDF P1" evidence="11">
    <location>
        <begin position="73"/>
        <end position="130"/>
    </location>
</feature>
<dbReference type="Gene3D" id="1.20.1640.10">
    <property type="entry name" value="Multidrug efflux transporter AcrB transmembrane domain"/>
    <property type="match status" value="1"/>
</dbReference>
<keyword evidence="4 9" id="KW-0812">Transmembrane</keyword>
<evidence type="ECO:0000256" key="5">
    <source>
        <dbReference type="ARBA" id="ARBA00022927"/>
    </source>
</evidence>
<evidence type="ECO:0000256" key="3">
    <source>
        <dbReference type="ARBA" id="ARBA00022475"/>
    </source>
</evidence>
<dbReference type="Proteomes" id="UP000315689">
    <property type="component" value="Unassembled WGS sequence"/>
</dbReference>
<dbReference type="HAMAP" id="MF_01463_B">
    <property type="entry name" value="SecD_B"/>
    <property type="match status" value="1"/>
</dbReference>
<comment type="caution">
    <text evidence="13">The sequence shown here is derived from an EMBL/GenBank/DDBJ whole genome shotgun (WGS) entry which is preliminary data.</text>
</comment>
<evidence type="ECO:0000256" key="6">
    <source>
        <dbReference type="ARBA" id="ARBA00022989"/>
    </source>
</evidence>
<dbReference type="InterPro" id="IPR001036">
    <property type="entry name" value="Acrflvin-R"/>
</dbReference>
<dbReference type="InterPro" id="IPR055344">
    <property type="entry name" value="SecD_SecF_C_bact"/>
</dbReference>
<evidence type="ECO:0000256" key="2">
    <source>
        <dbReference type="ARBA" id="ARBA00022448"/>
    </source>
</evidence>
<evidence type="ECO:0000313" key="13">
    <source>
        <dbReference type="EMBL" id="TSC93223.1"/>
    </source>
</evidence>
<comment type="subcellular location">
    <subcellularLocation>
        <location evidence="1 9">Cell membrane</location>
        <topology evidence="1 9">Multi-pass membrane protein</topology>
    </subcellularLocation>
</comment>
<organism evidence="13 14">
    <name type="scientific">Candidatus Berkelbacteria bacterium Licking1014_7</name>
    <dbReference type="NCBI Taxonomy" id="2017147"/>
    <lineage>
        <taxon>Bacteria</taxon>
        <taxon>Candidatus Berkelbacteria</taxon>
    </lineage>
</organism>
<feature type="transmembrane region" description="Helical" evidence="9">
    <location>
        <begin position="296"/>
        <end position="316"/>
    </location>
</feature>
<comment type="similarity">
    <text evidence="9">Belongs to the SecD/SecF family. SecD subfamily.</text>
</comment>
<feature type="domain" description="SecDF P1 head subdomain" evidence="12">
    <location>
        <begin position="152"/>
        <end position="250"/>
    </location>
</feature>
<keyword evidence="8 9" id="KW-0472">Membrane</keyword>
<feature type="transmembrane region" description="Helical" evidence="9">
    <location>
        <begin position="400"/>
        <end position="423"/>
    </location>
</feature>
<evidence type="ECO:0000256" key="7">
    <source>
        <dbReference type="ARBA" id="ARBA00023010"/>
    </source>
</evidence>
<dbReference type="FunFam" id="1.20.1640.10:FF:000004">
    <property type="entry name" value="Protein translocase subunit SecD"/>
    <property type="match status" value="1"/>
</dbReference>
<protein>
    <recommendedName>
        <fullName evidence="9">Protein translocase subunit SecD</fullName>
    </recommendedName>
</protein>
<dbReference type="Pfam" id="PF21760">
    <property type="entry name" value="SecD_1st"/>
    <property type="match status" value="1"/>
</dbReference>
<evidence type="ECO:0000256" key="1">
    <source>
        <dbReference type="ARBA" id="ARBA00004651"/>
    </source>
</evidence>
<evidence type="ECO:0000259" key="12">
    <source>
        <dbReference type="Pfam" id="PF22599"/>
    </source>
</evidence>
<dbReference type="Pfam" id="PF02355">
    <property type="entry name" value="SecD_SecF_C"/>
    <property type="match status" value="1"/>
</dbReference>
<comment type="subunit">
    <text evidence="9">Forms a complex with SecF. Part of the essential Sec protein translocation apparatus which comprises SecA, SecYEG and auxiliary proteins SecDF. Other proteins may also be involved.</text>
</comment>
<dbReference type="GO" id="GO:0015450">
    <property type="term" value="F:protein-transporting ATPase activity"/>
    <property type="evidence" value="ECO:0007669"/>
    <property type="project" value="InterPro"/>
</dbReference>
<evidence type="ECO:0000313" key="14">
    <source>
        <dbReference type="Proteomes" id="UP000315689"/>
    </source>
</evidence>
<dbReference type="Gene3D" id="3.30.70.3400">
    <property type="match status" value="1"/>
</dbReference>
<feature type="domain" description="Protein export membrane protein SecD/SecF C-terminal" evidence="10">
    <location>
        <begin position="253"/>
        <end position="423"/>
    </location>
</feature>
<dbReference type="InterPro" id="IPR005791">
    <property type="entry name" value="SecD"/>
</dbReference>
<gene>
    <name evidence="9" type="primary">secD</name>
    <name evidence="13" type="ORF">CEN89_233</name>
</gene>
<dbReference type="PANTHER" id="PTHR30081">
    <property type="entry name" value="PROTEIN-EXPORT MEMBRANE PROTEIN SEC"/>
    <property type="match status" value="1"/>
</dbReference>
<dbReference type="PRINTS" id="PR00702">
    <property type="entry name" value="ACRIFLAVINRP"/>
</dbReference>
<dbReference type="InterPro" id="IPR054384">
    <property type="entry name" value="SecDF_P1_head"/>
</dbReference>
<dbReference type="InterPro" id="IPR048634">
    <property type="entry name" value="SecD_SecF_C"/>
</dbReference>
<dbReference type="GO" id="GO:0043952">
    <property type="term" value="P:protein transport by the Sec complex"/>
    <property type="evidence" value="ECO:0007669"/>
    <property type="project" value="UniProtKB-UniRule"/>
</dbReference>
<dbReference type="AlphaFoldDB" id="A0A554LK29"/>
<feature type="transmembrane region" description="Helical" evidence="9">
    <location>
        <begin position="322"/>
        <end position="343"/>
    </location>
</feature>
<dbReference type="Gene3D" id="3.30.1360.200">
    <property type="match status" value="1"/>
</dbReference>
<comment type="caution">
    <text evidence="9">Lacks conserved residue(s) required for the propagation of feature annotation.</text>
</comment>
<evidence type="ECO:0000259" key="10">
    <source>
        <dbReference type="Pfam" id="PF02355"/>
    </source>
</evidence>
<feature type="transmembrane region" description="Helical" evidence="9">
    <location>
        <begin position="272"/>
        <end position="289"/>
    </location>
</feature>
<sequence length="429" mass="45752">MKKNIITKLCLILIILALAILIDMPSGPNLKFWFIDKKLDIVQGLDLAGGVHIEYEADFSKIETANQKQALAGAINVIEKRVNGLGVSEPTIRETSYGDKKGISVELAGIKNPKEALDTIGKTAELTFEEQVIDPSQGGGDGSAPGWNLTGLTGAHLAKADVTFSGANSQSINNKPQISLKFNAEGARRFGEITARNIGKPVAIVLDGALVSAPTVQNEISAGDAVITGEFTLKGARELALQLNSGALPVPLKVVSERSIGATLGNESIQKSLIAGIIGLLVVFVYMVFYYRLSGLIAGIALIIYTLIVLAIFKLIPITLTLSGIAGFILSIGAAVDANILIFERTKEELKQGNSLQEAIETGFDRAWLSIRDSNMASIITAIILIWLSTGLVRGFAITLLIGILVSMFSAITISKTLMLLILKEKLKK</sequence>
<evidence type="ECO:0000256" key="4">
    <source>
        <dbReference type="ARBA" id="ARBA00022692"/>
    </source>
</evidence>